<evidence type="ECO:0000256" key="1">
    <source>
        <dbReference type="SAM" id="MobiDB-lite"/>
    </source>
</evidence>
<name>A0A1H2PSY1_9BURK</name>
<dbReference type="AlphaFoldDB" id="A0A1H2PSY1"/>
<dbReference type="EMBL" id="FNLO01000010">
    <property type="protein sequence ID" value="SDV50146.1"/>
    <property type="molecule type" value="Genomic_DNA"/>
</dbReference>
<evidence type="ECO:0000313" key="2">
    <source>
        <dbReference type="EMBL" id="SDV50146.1"/>
    </source>
</evidence>
<dbReference type="STRING" id="1770053.SAMN05216551_110159"/>
<accession>A0A1H2PSY1</accession>
<keyword evidence="3" id="KW-1185">Reference proteome</keyword>
<sequence>MTRSSRRSATGDRGAVLLLAVLLTAALAAICQALLLRATDEVRQARIDVETVQAFHAADAALPLCLARRTIERASSRETVVGNRLTKGARRDQTGQADGAESSESAAGSENAEGVEGPASAGLDTRTLRSGPSPTFVFGSAGSADCASAGRIDAASSSNKGPIDDQPNGEVVAVIGSSPSGRASRMLQLEMCTDGKHGRHWVWLDPVMN</sequence>
<evidence type="ECO:0000313" key="3">
    <source>
        <dbReference type="Proteomes" id="UP000243719"/>
    </source>
</evidence>
<reference evidence="3" key="1">
    <citation type="submission" date="2016-09" db="EMBL/GenBank/DDBJ databases">
        <authorList>
            <person name="Varghese N."/>
            <person name="Submissions S."/>
        </authorList>
    </citation>
    <scope>NUCLEOTIDE SEQUENCE [LARGE SCALE GENOMIC DNA]</scope>
    <source>
        <strain evidence="3">JS23</strain>
    </source>
</reference>
<feature type="compositionally biased region" description="Low complexity" evidence="1">
    <location>
        <begin position="95"/>
        <end position="117"/>
    </location>
</feature>
<dbReference type="Proteomes" id="UP000243719">
    <property type="component" value="Unassembled WGS sequence"/>
</dbReference>
<dbReference type="RefSeq" id="WP_139169732.1">
    <property type="nucleotide sequence ID" value="NZ_FNLO01000010.1"/>
</dbReference>
<gene>
    <name evidence="2" type="ORF">SAMN05216551_110159</name>
</gene>
<protein>
    <submittedName>
        <fullName evidence="2">Uncharacterized protein</fullName>
    </submittedName>
</protein>
<proteinExistence type="predicted"/>
<feature type="region of interest" description="Disordered" evidence="1">
    <location>
        <begin position="77"/>
        <end position="134"/>
    </location>
</feature>
<organism evidence="2 3">
    <name type="scientific">Chitinasiproducens palmae</name>
    <dbReference type="NCBI Taxonomy" id="1770053"/>
    <lineage>
        <taxon>Bacteria</taxon>
        <taxon>Pseudomonadati</taxon>
        <taxon>Pseudomonadota</taxon>
        <taxon>Betaproteobacteria</taxon>
        <taxon>Burkholderiales</taxon>
        <taxon>Burkholderiaceae</taxon>
        <taxon>Chitinasiproducens</taxon>
    </lineage>
</organism>